<sequence>MEVARQNILIIGAGKSGIATSKFLAEKSSNVFLYDAKSKEELKEIEKEITSHGVKAIFGISLDVESLNLDLVVVSPGVPLTIPVIVQAKDLRIPVISEIELAFSYSNSPFIAITGTNGKTTTTALCGQIFQDAQKKVLVGGNIGNPLISEVTDYGQEDFVIAETSSFQLESVQDFKPQVSVILNLTPDHLDRHKTMEEYIRCKANIFKAQDENDFLILNYDDLLVRKLAKDAKSKVIFFSRNIKLEKGIYLEKEDIYANLDSWPIYICKKSDIRIKGNHNLENAMAAIAAALSVGIEIPVIVKTLKDFPGVNHRLEPVIEIQGVTYINDSKGTNPDASIKALEAFNQPIILIAGGRNKGSDFSEFANKIKCKVKEIVLVGEAKEEIKNAVINVHFNNYHLVDTFKEAVYQAFKLASKGDVVLLSPACASWDMFNSYEERGDYFKELVIALRR</sequence>
<evidence type="ECO:0000256" key="17">
    <source>
        <dbReference type="HAMAP-Rule" id="MF_00639"/>
    </source>
</evidence>
<dbReference type="GO" id="GO:0009252">
    <property type="term" value="P:peptidoglycan biosynthetic process"/>
    <property type="evidence" value="ECO:0007669"/>
    <property type="project" value="UniProtKB-UniRule"/>
</dbReference>
<comment type="function">
    <text evidence="1 17 18">Cell wall formation. Catalyzes the addition of glutamate to the nucleotide precursor UDP-N-acetylmuramoyl-L-alanine (UMA).</text>
</comment>
<dbReference type="Pfam" id="PF21799">
    <property type="entry name" value="MurD-like_N"/>
    <property type="match status" value="1"/>
</dbReference>
<gene>
    <name evidence="17" type="primary">murD</name>
    <name evidence="21" type="ORF">SAMN00017405_1533</name>
</gene>
<dbReference type="InterPro" id="IPR036615">
    <property type="entry name" value="Mur_ligase_C_dom_sf"/>
</dbReference>
<keyword evidence="7 17" id="KW-0963">Cytoplasm</keyword>
<dbReference type="NCBIfam" id="TIGR01087">
    <property type="entry name" value="murD"/>
    <property type="match status" value="1"/>
</dbReference>
<comment type="catalytic activity">
    <reaction evidence="16 17 18">
        <text>UDP-N-acetyl-alpha-D-muramoyl-L-alanine + D-glutamate + ATP = UDP-N-acetyl-alpha-D-muramoyl-L-alanyl-D-glutamate + ADP + phosphate + H(+)</text>
        <dbReference type="Rhea" id="RHEA:16429"/>
        <dbReference type="ChEBI" id="CHEBI:15378"/>
        <dbReference type="ChEBI" id="CHEBI:29986"/>
        <dbReference type="ChEBI" id="CHEBI:30616"/>
        <dbReference type="ChEBI" id="CHEBI:43474"/>
        <dbReference type="ChEBI" id="CHEBI:83898"/>
        <dbReference type="ChEBI" id="CHEBI:83900"/>
        <dbReference type="ChEBI" id="CHEBI:456216"/>
        <dbReference type="EC" id="6.3.2.9"/>
    </reaction>
</comment>
<dbReference type="GO" id="GO:0051301">
    <property type="term" value="P:cell division"/>
    <property type="evidence" value="ECO:0007669"/>
    <property type="project" value="UniProtKB-KW"/>
</dbReference>
<evidence type="ECO:0000259" key="19">
    <source>
        <dbReference type="Pfam" id="PF02875"/>
    </source>
</evidence>
<keyword evidence="10 17" id="KW-0067">ATP-binding</keyword>
<keyword evidence="22" id="KW-1185">Reference proteome</keyword>
<keyword evidence="17 18" id="KW-0132">Cell division</keyword>
<dbReference type="RefSeq" id="WP_084054382.1">
    <property type="nucleotide sequence ID" value="NZ_FWWT01000023.1"/>
</dbReference>
<evidence type="ECO:0000256" key="14">
    <source>
        <dbReference type="ARBA" id="ARBA00030398"/>
    </source>
</evidence>
<evidence type="ECO:0000256" key="18">
    <source>
        <dbReference type="RuleBase" id="RU003664"/>
    </source>
</evidence>
<keyword evidence="8 17" id="KW-0436">Ligase</keyword>
<comment type="subcellular location">
    <subcellularLocation>
        <location evidence="2 17 18">Cytoplasm</location>
    </subcellularLocation>
</comment>
<comment type="pathway">
    <text evidence="3 17 18">Cell wall biogenesis; peptidoglycan biosynthesis.</text>
</comment>
<evidence type="ECO:0000256" key="6">
    <source>
        <dbReference type="ARBA" id="ARBA00015655"/>
    </source>
</evidence>
<dbReference type="InterPro" id="IPR036565">
    <property type="entry name" value="Mur-like_cat_sf"/>
</dbReference>
<dbReference type="SUPFAM" id="SSF53244">
    <property type="entry name" value="MurD-like peptide ligases, peptide-binding domain"/>
    <property type="match status" value="1"/>
</dbReference>
<evidence type="ECO:0000259" key="20">
    <source>
        <dbReference type="Pfam" id="PF08245"/>
    </source>
</evidence>
<dbReference type="PANTHER" id="PTHR43692">
    <property type="entry name" value="UDP-N-ACETYLMURAMOYLALANINE--D-GLUTAMATE LIGASE"/>
    <property type="match status" value="1"/>
</dbReference>
<evidence type="ECO:0000256" key="12">
    <source>
        <dbReference type="ARBA" id="ARBA00022984"/>
    </source>
</evidence>
<name>A0A1W1VST1_DESTI</name>
<dbReference type="Proteomes" id="UP000192731">
    <property type="component" value="Unassembled WGS sequence"/>
</dbReference>
<comment type="similarity">
    <text evidence="4 17">Belongs to the MurCDEF family.</text>
</comment>
<keyword evidence="12 17" id="KW-0573">Peptidoglycan synthesis</keyword>
<dbReference type="Pfam" id="PF02875">
    <property type="entry name" value="Mur_ligase_C"/>
    <property type="match status" value="1"/>
</dbReference>
<dbReference type="Gene3D" id="3.40.1190.10">
    <property type="entry name" value="Mur-like, catalytic domain"/>
    <property type="match status" value="1"/>
</dbReference>
<evidence type="ECO:0000256" key="9">
    <source>
        <dbReference type="ARBA" id="ARBA00022741"/>
    </source>
</evidence>
<dbReference type="GO" id="GO:0005524">
    <property type="term" value="F:ATP binding"/>
    <property type="evidence" value="ECO:0007669"/>
    <property type="project" value="UniProtKB-UniRule"/>
</dbReference>
<dbReference type="Gene3D" id="3.90.190.20">
    <property type="entry name" value="Mur ligase, C-terminal domain"/>
    <property type="match status" value="1"/>
</dbReference>
<dbReference type="Pfam" id="PF08245">
    <property type="entry name" value="Mur_ligase_M"/>
    <property type="match status" value="1"/>
</dbReference>
<dbReference type="STRING" id="656914.SAMN00017405_1533"/>
<evidence type="ECO:0000256" key="7">
    <source>
        <dbReference type="ARBA" id="ARBA00022490"/>
    </source>
</evidence>
<dbReference type="GO" id="GO:0008764">
    <property type="term" value="F:UDP-N-acetylmuramoylalanine-D-glutamate ligase activity"/>
    <property type="evidence" value="ECO:0007669"/>
    <property type="project" value="UniProtKB-UniRule"/>
</dbReference>
<evidence type="ECO:0000313" key="21">
    <source>
        <dbReference type="EMBL" id="SMB96432.1"/>
    </source>
</evidence>
<evidence type="ECO:0000256" key="4">
    <source>
        <dbReference type="ARBA" id="ARBA00010416"/>
    </source>
</evidence>
<keyword evidence="13 17" id="KW-0961">Cell wall biogenesis/degradation</keyword>
<dbReference type="AlphaFoldDB" id="A0A1W1VST1"/>
<keyword evidence="17 18" id="KW-0131">Cell cycle</keyword>
<keyword evidence="11 17" id="KW-0133">Cell shape</keyword>
<reference evidence="21 22" key="1">
    <citation type="submission" date="2017-04" db="EMBL/GenBank/DDBJ databases">
        <authorList>
            <person name="Afonso C.L."/>
            <person name="Miller P.J."/>
            <person name="Scott M.A."/>
            <person name="Spackman E."/>
            <person name="Goraichik I."/>
            <person name="Dimitrov K.M."/>
            <person name="Suarez D.L."/>
            <person name="Swayne D.E."/>
        </authorList>
    </citation>
    <scope>NUCLEOTIDE SEQUENCE [LARGE SCALE GENOMIC DNA]</scope>
    <source>
        <strain evidence="21 22">DSM 11270</strain>
    </source>
</reference>
<dbReference type="InterPro" id="IPR005762">
    <property type="entry name" value="MurD"/>
</dbReference>
<evidence type="ECO:0000256" key="8">
    <source>
        <dbReference type="ARBA" id="ARBA00022598"/>
    </source>
</evidence>
<dbReference type="EMBL" id="FWWT01000023">
    <property type="protein sequence ID" value="SMB96432.1"/>
    <property type="molecule type" value="Genomic_DNA"/>
</dbReference>
<evidence type="ECO:0000256" key="16">
    <source>
        <dbReference type="ARBA" id="ARBA00047632"/>
    </source>
</evidence>
<organism evidence="21 22">
    <name type="scientific">Desulfonispora thiosulfatigenes DSM 11270</name>
    <dbReference type="NCBI Taxonomy" id="656914"/>
    <lineage>
        <taxon>Bacteria</taxon>
        <taxon>Bacillati</taxon>
        <taxon>Bacillota</taxon>
        <taxon>Clostridia</taxon>
        <taxon>Eubacteriales</taxon>
        <taxon>Peptococcaceae</taxon>
        <taxon>Desulfonispora</taxon>
    </lineage>
</organism>
<proteinExistence type="inferred from homology"/>
<evidence type="ECO:0000256" key="15">
    <source>
        <dbReference type="ARBA" id="ARBA00032324"/>
    </source>
</evidence>
<dbReference type="HAMAP" id="MF_00639">
    <property type="entry name" value="MurD"/>
    <property type="match status" value="1"/>
</dbReference>
<evidence type="ECO:0000256" key="3">
    <source>
        <dbReference type="ARBA" id="ARBA00004752"/>
    </source>
</evidence>
<dbReference type="SUPFAM" id="SSF51984">
    <property type="entry name" value="MurCD N-terminal domain"/>
    <property type="match status" value="1"/>
</dbReference>
<dbReference type="UniPathway" id="UPA00219"/>
<dbReference type="GO" id="GO:0071555">
    <property type="term" value="P:cell wall organization"/>
    <property type="evidence" value="ECO:0007669"/>
    <property type="project" value="UniProtKB-KW"/>
</dbReference>
<evidence type="ECO:0000313" key="22">
    <source>
        <dbReference type="Proteomes" id="UP000192731"/>
    </source>
</evidence>
<evidence type="ECO:0000256" key="1">
    <source>
        <dbReference type="ARBA" id="ARBA00002734"/>
    </source>
</evidence>
<evidence type="ECO:0000256" key="11">
    <source>
        <dbReference type="ARBA" id="ARBA00022960"/>
    </source>
</evidence>
<dbReference type="Gene3D" id="3.40.50.720">
    <property type="entry name" value="NAD(P)-binding Rossmann-like Domain"/>
    <property type="match status" value="1"/>
</dbReference>
<protein>
    <recommendedName>
        <fullName evidence="6 17">UDP-N-acetylmuramoylalanine--D-glutamate ligase</fullName>
        <ecNumber evidence="5 17">6.3.2.9</ecNumber>
    </recommendedName>
    <alternativeName>
        <fullName evidence="15 17">D-glutamic acid-adding enzyme</fullName>
    </alternativeName>
    <alternativeName>
        <fullName evidence="14 17">UDP-N-acetylmuramoyl-L-alanyl-D-glutamate synthetase</fullName>
    </alternativeName>
</protein>
<dbReference type="GO" id="GO:0005737">
    <property type="term" value="C:cytoplasm"/>
    <property type="evidence" value="ECO:0007669"/>
    <property type="project" value="UniProtKB-SubCell"/>
</dbReference>
<dbReference type="InterPro" id="IPR004101">
    <property type="entry name" value="Mur_ligase_C"/>
</dbReference>
<feature type="domain" description="Mur ligase C-terminal" evidence="19">
    <location>
        <begin position="313"/>
        <end position="427"/>
    </location>
</feature>
<evidence type="ECO:0000256" key="2">
    <source>
        <dbReference type="ARBA" id="ARBA00004496"/>
    </source>
</evidence>
<keyword evidence="9 17" id="KW-0547">Nucleotide-binding</keyword>
<evidence type="ECO:0000256" key="13">
    <source>
        <dbReference type="ARBA" id="ARBA00023316"/>
    </source>
</evidence>
<feature type="binding site" evidence="17">
    <location>
        <begin position="115"/>
        <end position="121"/>
    </location>
    <ligand>
        <name>ATP</name>
        <dbReference type="ChEBI" id="CHEBI:30616"/>
    </ligand>
</feature>
<evidence type="ECO:0000256" key="5">
    <source>
        <dbReference type="ARBA" id="ARBA00012212"/>
    </source>
</evidence>
<accession>A0A1W1VST1</accession>
<dbReference type="SUPFAM" id="SSF53623">
    <property type="entry name" value="MurD-like peptide ligases, catalytic domain"/>
    <property type="match status" value="1"/>
</dbReference>
<dbReference type="InterPro" id="IPR013221">
    <property type="entry name" value="Mur_ligase_cen"/>
</dbReference>
<feature type="domain" description="Mur ligase central" evidence="20">
    <location>
        <begin position="113"/>
        <end position="291"/>
    </location>
</feature>
<dbReference type="EC" id="6.3.2.9" evidence="5 17"/>
<dbReference type="GO" id="GO:0008360">
    <property type="term" value="P:regulation of cell shape"/>
    <property type="evidence" value="ECO:0007669"/>
    <property type="project" value="UniProtKB-KW"/>
</dbReference>
<evidence type="ECO:0000256" key="10">
    <source>
        <dbReference type="ARBA" id="ARBA00022840"/>
    </source>
</evidence>
<dbReference type="OrthoDB" id="9809796at2"/>
<dbReference type="PANTHER" id="PTHR43692:SF1">
    <property type="entry name" value="UDP-N-ACETYLMURAMOYLALANINE--D-GLUTAMATE LIGASE"/>
    <property type="match status" value="1"/>
</dbReference>